<feature type="domain" description="Reverse transcriptase" evidence="1">
    <location>
        <begin position="3"/>
        <end position="87"/>
    </location>
</feature>
<dbReference type="EMBL" id="SBJO01000195">
    <property type="protein sequence ID" value="KAF9762255.1"/>
    <property type="molecule type" value="Genomic_DNA"/>
</dbReference>
<dbReference type="InterPro" id="IPR043502">
    <property type="entry name" value="DNA/RNA_pol_sf"/>
</dbReference>
<dbReference type="Gene3D" id="3.10.10.10">
    <property type="entry name" value="HIV Type 1 Reverse Transcriptase, subunit A, domain 1"/>
    <property type="match status" value="1"/>
</dbReference>
<dbReference type="Proteomes" id="UP000740883">
    <property type="component" value="Unassembled WGS sequence"/>
</dbReference>
<evidence type="ECO:0000259" key="1">
    <source>
        <dbReference type="Pfam" id="PF00078"/>
    </source>
</evidence>
<dbReference type="InterPro" id="IPR043128">
    <property type="entry name" value="Rev_trsase/Diguanyl_cyclase"/>
</dbReference>
<protein>
    <submittedName>
        <fullName evidence="2">Retrovirus-related Pol polyprotein from transposon opus</fullName>
    </submittedName>
</protein>
<evidence type="ECO:0000313" key="3">
    <source>
        <dbReference type="Proteomes" id="UP000740883"/>
    </source>
</evidence>
<dbReference type="OrthoDB" id="1750432at2759"/>
<dbReference type="FunFam" id="3.30.70.270:FF:000003">
    <property type="entry name" value="Transposon Ty3-G Gag-Pol polyprotein"/>
    <property type="match status" value="1"/>
</dbReference>
<proteinExistence type="predicted"/>
<dbReference type="Gene3D" id="3.30.70.270">
    <property type="match status" value="1"/>
</dbReference>
<comment type="caution">
    <text evidence="2">The sequence shown here is derived from an EMBL/GenBank/DDBJ whole genome shotgun (WGS) entry which is preliminary data.</text>
</comment>
<reference evidence="2 3" key="1">
    <citation type="journal article" date="2020" name="Genome Biol. Evol.">
        <title>Comparative genomics of strictly vertically transmitted, feminizing microsporidia endosymbionts of amphipod crustaceans.</title>
        <authorList>
            <person name="Cormier A."/>
            <person name="Chebbi M.A."/>
            <person name="Giraud I."/>
            <person name="Wattier R."/>
            <person name="Teixeira M."/>
            <person name="Gilbert C."/>
            <person name="Rigaud T."/>
            <person name="Cordaux R."/>
        </authorList>
    </citation>
    <scope>NUCLEOTIDE SEQUENCE [LARGE SCALE GENOMIC DNA]</scope>
    <source>
        <strain evidence="2 3">Ou3-Ou53</strain>
    </source>
</reference>
<dbReference type="InterPro" id="IPR000477">
    <property type="entry name" value="RT_dom"/>
</dbReference>
<accession>A0A9P6KYQ8</accession>
<dbReference type="PANTHER" id="PTHR33064">
    <property type="entry name" value="POL PROTEIN"/>
    <property type="match status" value="1"/>
</dbReference>
<dbReference type="Pfam" id="PF00078">
    <property type="entry name" value="RVT_1"/>
    <property type="match status" value="1"/>
</dbReference>
<dbReference type="PANTHER" id="PTHR33064:SF37">
    <property type="entry name" value="RIBONUCLEASE H"/>
    <property type="match status" value="1"/>
</dbReference>
<dbReference type="SUPFAM" id="SSF56672">
    <property type="entry name" value="DNA/RNA polymerases"/>
    <property type="match status" value="1"/>
</dbReference>
<dbReference type="InterPro" id="IPR051320">
    <property type="entry name" value="Viral_Replic_Matur_Polypro"/>
</dbReference>
<gene>
    <name evidence="2" type="primary">pol_35</name>
    <name evidence="2" type="ORF">NGRA_2138</name>
</gene>
<dbReference type="AlphaFoldDB" id="A0A9P6KYQ8"/>
<name>A0A9P6KYQ8_9MICR</name>
<sequence>MNKTYKYLRVPFGIRSGPKIFQKTISKTLEGIDNCFVYIDDIIIFSKTLEEHNEVILKVSERLRTFKVKVNFDKSSFYNKEIKSLGYFVSNEGIEADKKYLQNIVLDSVPKTKRQLQKIIGIINWYRRFLKILVKSHIPLQTY</sequence>
<evidence type="ECO:0000313" key="2">
    <source>
        <dbReference type="EMBL" id="KAF9762255.1"/>
    </source>
</evidence>
<keyword evidence="3" id="KW-1185">Reference proteome</keyword>
<organism evidence="2 3">
    <name type="scientific">Nosema granulosis</name>
    <dbReference type="NCBI Taxonomy" id="83296"/>
    <lineage>
        <taxon>Eukaryota</taxon>
        <taxon>Fungi</taxon>
        <taxon>Fungi incertae sedis</taxon>
        <taxon>Microsporidia</taxon>
        <taxon>Nosematidae</taxon>
        <taxon>Nosema</taxon>
    </lineage>
</organism>